<dbReference type="Proteomes" id="UP000195437">
    <property type="component" value="Chromosome"/>
</dbReference>
<dbReference type="KEGG" id="tum:CBW65_07780"/>
<proteinExistence type="predicted"/>
<dbReference type="PANTHER" id="PTHR40027:SF1">
    <property type="entry name" value="CELL DIVISION PROTEIN DIVIC"/>
    <property type="match status" value="1"/>
</dbReference>
<keyword evidence="2" id="KW-1133">Transmembrane helix</keyword>
<evidence type="ECO:0000313" key="3">
    <source>
        <dbReference type="EMBL" id="ARU60997.1"/>
    </source>
</evidence>
<dbReference type="AlphaFoldDB" id="A0A1Y0IKI6"/>
<reference evidence="4" key="1">
    <citation type="submission" date="2017-05" db="EMBL/GenBank/DDBJ databases">
        <authorList>
            <person name="Sung H."/>
        </authorList>
    </citation>
    <scope>NUCLEOTIDE SEQUENCE [LARGE SCALE GENOMIC DNA]</scope>
    <source>
        <strain evidence="4">AR23208</strain>
    </source>
</reference>
<keyword evidence="4" id="KW-1185">Reference proteome</keyword>
<dbReference type="InterPro" id="IPR007060">
    <property type="entry name" value="FtsL/DivIC"/>
</dbReference>
<dbReference type="OrthoDB" id="2382043at2"/>
<keyword evidence="2" id="KW-0472">Membrane</keyword>
<protein>
    <recommendedName>
        <fullName evidence="5">Septum formation initiator</fullName>
    </recommendedName>
</protein>
<evidence type="ECO:0000256" key="2">
    <source>
        <dbReference type="SAM" id="Phobius"/>
    </source>
</evidence>
<dbReference type="InterPro" id="IPR039076">
    <property type="entry name" value="DivIC"/>
</dbReference>
<dbReference type="PANTHER" id="PTHR40027">
    <property type="entry name" value="CELL DIVISION PROTEIN DIVIC"/>
    <property type="match status" value="1"/>
</dbReference>
<dbReference type="GO" id="GO:0051301">
    <property type="term" value="P:cell division"/>
    <property type="evidence" value="ECO:0007669"/>
    <property type="project" value="InterPro"/>
</dbReference>
<gene>
    <name evidence="3" type="ORF">CBW65_07780</name>
</gene>
<name>A0A1Y0IKI6_9BACL</name>
<dbReference type="Pfam" id="PF04977">
    <property type="entry name" value="DivIC"/>
    <property type="match status" value="1"/>
</dbReference>
<sequence>MKQPARNKVLPMQQEPEKKKKTSPRRKWNIRNLFLFAFLAWAGYVFFFVQAPDIDRLQQDQQQLGTEIQQMKVTNQDLKAKIEQLNDPDYIAELARKKYLMVKDGETLFVQPKQ</sequence>
<feature type="region of interest" description="Disordered" evidence="1">
    <location>
        <begin position="1"/>
        <end position="25"/>
    </location>
</feature>
<dbReference type="EMBL" id="CP021434">
    <property type="protein sequence ID" value="ARU60997.1"/>
    <property type="molecule type" value="Genomic_DNA"/>
</dbReference>
<evidence type="ECO:0000313" key="4">
    <source>
        <dbReference type="Proteomes" id="UP000195437"/>
    </source>
</evidence>
<dbReference type="RefSeq" id="WP_087456382.1">
    <property type="nucleotide sequence ID" value="NZ_CP021434.1"/>
</dbReference>
<feature type="transmembrane region" description="Helical" evidence="2">
    <location>
        <begin position="28"/>
        <end position="49"/>
    </location>
</feature>
<evidence type="ECO:0000256" key="1">
    <source>
        <dbReference type="SAM" id="MobiDB-lite"/>
    </source>
</evidence>
<evidence type="ECO:0008006" key="5">
    <source>
        <dbReference type="Google" id="ProtNLM"/>
    </source>
</evidence>
<organism evidence="3 4">
    <name type="scientific">Tumebacillus avium</name>
    <dbReference type="NCBI Taxonomy" id="1903704"/>
    <lineage>
        <taxon>Bacteria</taxon>
        <taxon>Bacillati</taxon>
        <taxon>Bacillota</taxon>
        <taxon>Bacilli</taxon>
        <taxon>Bacillales</taxon>
        <taxon>Alicyclobacillaceae</taxon>
        <taxon>Tumebacillus</taxon>
    </lineage>
</organism>
<keyword evidence="2" id="KW-0812">Transmembrane</keyword>
<accession>A0A1Y0IKI6</accession>